<dbReference type="Proteomes" id="UP000288623">
    <property type="component" value="Unassembled WGS sequence"/>
</dbReference>
<evidence type="ECO:0000256" key="4">
    <source>
        <dbReference type="ARBA" id="ARBA00022679"/>
    </source>
</evidence>
<dbReference type="OrthoDB" id="7065393at2"/>
<keyword evidence="8" id="KW-1185">Reference proteome</keyword>
<proteinExistence type="predicted"/>
<accession>A0A433RYA3</accession>
<dbReference type="PANTHER" id="PTHR38594">
    <property type="entry name" value="PEP-DEPENDENT DIHYDROXYACETONE KINASE, PHOSPHORYL DONOR SUBUNIT DHAM"/>
    <property type="match status" value="1"/>
</dbReference>
<feature type="domain" description="PTS EIIA type-4" evidence="6">
    <location>
        <begin position="1"/>
        <end position="120"/>
    </location>
</feature>
<evidence type="ECO:0000313" key="7">
    <source>
        <dbReference type="EMBL" id="RUS58268.1"/>
    </source>
</evidence>
<dbReference type="EC" id="2.7.1.121" evidence="3"/>
<comment type="function">
    <text evidence="2">Component of the dihydroxyacetone kinase complex, which is responsible for the phosphoenolpyruvate (PEP)-dependent phosphorylation of dihydroxyacetone. DhaM serves as the phosphoryl donor. Is phosphorylated by phosphoenolpyruvate in an EI- and HPr-dependent reaction, and a phosphorelay system on histidine residues finally leads to phosphoryl transfer to DhaL and dihydroxyacetone.</text>
</comment>
<dbReference type="GO" id="GO:0047324">
    <property type="term" value="F:phosphoenolpyruvate-glycerone phosphotransferase activity"/>
    <property type="evidence" value="ECO:0007669"/>
    <property type="project" value="UniProtKB-EC"/>
</dbReference>
<dbReference type="GO" id="GO:0016020">
    <property type="term" value="C:membrane"/>
    <property type="evidence" value="ECO:0007669"/>
    <property type="project" value="InterPro"/>
</dbReference>
<dbReference type="GO" id="GO:0009401">
    <property type="term" value="P:phosphoenolpyruvate-dependent sugar phosphotransferase system"/>
    <property type="evidence" value="ECO:0007669"/>
    <property type="project" value="InterPro"/>
</dbReference>
<evidence type="ECO:0000256" key="2">
    <source>
        <dbReference type="ARBA" id="ARBA00002788"/>
    </source>
</evidence>
<dbReference type="Gene3D" id="3.40.50.510">
    <property type="entry name" value="Phosphotransferase system, mannose-type IIA component"/>
    <property type="match status" value="1"/>
</dbReference>
<dbReference type="AlphaFoldDB" id="A0A433RYA3"/>
<dbReference type="InterPro" id="IPR036662">
    <property type="entry name" value="PTS_EIIA_man-typ_sf"/>
</dbReference>
<evidence type="ECO:0000313" key="8">
    <source>
        <dbReference type="Proteomes" id="UP000288623"/>
    </source>
</evidence>
<evidence type="ECO:0000256" key="5">
    <source>
        <dbReference type="ARBA" id="ARBA00046577"/>
    </source>
</evidence>
<dbReference type="EMBL" id="JTFC01000006">
    <property type="protein sequence ID" value="RUS58268.1"/>
    <property type="molecule type" value="Genomic_DNA"/>
</dbReference>
<evidence type="ECO:0000256" key="1">
    <source>
        <dbReference type="ARBA" id="ARBA00001113"/>
    </source>
</evidence>
<organism evidence="7 8">
    <name type="scientific">Candidatus Kurthia intestinigallinarum</name>
    <dbReference type="NCBI Taxonomy" id="1562256"/>
    <lineage>
        <taxon>Bacteria</taxon>
        <taxon>Bacillati</taxon>
        <taxon>Bacillota</taxon>
        <taxon>Bacilli</taxon>
        <taxon>Bacillales</taxon>
        <taxon>Caryophanaceae</taxon>
        <taxon>Kurthia</taxon>
    </lineage>
</organism>
<name>A0A433RYA3_9BACL</name>
<dbReference type="Pfam" id="PF03610">
    <property type="entry name" value="EIIA-man"/>
    <property type="match status" value="1"/>
</dbReference>
<dbReference type="GO" id="GO:0019563">
    <property type="term" value="P:glycerol catabolic process"/>
    <property type="evidence" value="ECO:0007669"/>
    <property type="project" value="InterPro"/>
</dbReference>
<evidence type="ECO:0000259" key="6">
    <source>
        <dbReference type="PROSITE" id="PS51096"/>
    </source>
</evidence>
<protein>
    <recommendedName>
        <fullName evidence="3">phosphoenolpyruvate--glycerone phosphotransferase</fullName>
        <ecNumber evidence="3">2.7.1.121</ecNumber>
    </recommendedName>
</protein>
<dbReference type="SUPFAM" id="SSF53062">
    <property type="entry name" value="PTS system fructose IIA component-like"/>
    <property type="match status" value="1"/>
</dbReference>
<comment type="subunit">
    <text evidence="5">Homodimer. The dihydroxyacetone kinase complex is composed of a homodimer of DhaM, a homodimer of DhaK and the subunit DhaL.</text>
</comment>
<dbReference type="RefSeq" id="WP_126989170.1">
    <property type="nucleotide sequence ID" value="NZ_JTFC01000006.1"/>
</dbReference>
<comment type="catalytic activity">
    <reaction evidence="1">
        <text>dihydroxyacetone + phosphoenolpyruvate = dihydroxyacetone phosphate + pyruvate</text>
        <dbReference type="Rhea" id="RHEA:18381"/>
        <dbReference type="ChEBI" id="CHEBI:15361"/>
        <dbReference type="ChEBI" id="CHEBI:16016"/>
        <dbReference type="ChEBI" id="CHEBI:57642"/>
        <dbReference type="ChEBI" id="CHEBI:58702"/>
        <dbReference type="EC" id="2.7.1.121"/>
    </reaction>
</comment>
<sequence>MIGLIIVSHSADVARGVPKIIAQVAPDVPVTFAGGTADGIGTNFEDILAAIEANAADELLAFYDLGSAKMNLDMADEMTTKEITIIDAPLVEGSYGAATLLQIDTSKEDVLAQLAPITFK</sequence>
<gene>
    <name evidence="7" type="ORF">QI30_01415</name>
</gene>
<keyword evidence="4" id="KW-0808">Transferase</keyword>
<dbReference type="InterPro" id="IPR039643">
    <property type="entry name" value="DhaM"/>
</dbReference>
<dbReference type="PANTHER" id="PTHR38594:SF1">
    <property type="entry name" value="PEP-DEPENDENT DIHYDROXYACETONE KINASE, PHOSPHORYL DONOR SUBUNIT DHAM"/>
    <property type="match status" value="1"/>
</dbReference>
<dbReference type="InterPro" id="IPR004701">
    <property type="entry name" value="PTS_EIIA_man-typ"/>
</dbReference>
<dbReference type="NCBIfam" id="TIGR02364">
    <property type="entry name" value="dha_pts"/>
    <property type="match status" value="1"/>
</dbReference>
<evidence type="ECO:0000256" key="3">
    <source>
        <dbReference type="ARBA" id="ARBA00012095"/>
    </source>
</evidence>
<dbReference type="PROSITE" id="PS51096">
    <property type="entry name" value="PTS_EIIA_TYPE_4"/>
    <property type="match status" value="1"/>
</dbReference>
<dbReference type="InterPro" id="IPR012844">
    <property type="entry name" value="DhaM_N"/>
</dbReference>
<reference evidence="7 8" key="1">
    <citation type="submission" date="2014-11" db="EMBL/GenBank/DDBJ databases">
        <title>Genome sequence and analysis of novel Kurthia sp.</title>
        <authorList>
            <person name="Lawson J.N."/>
            <person name="Gonzalez J.E."/>
            <person name="Rinauldi L."/>
            <person name="Xuan Z."/>
            <person name="Firman A."/>
            <person name="Shaddox L."/>
            <person name="Trudeau A."/>
            <person name="Shah S."/>
            <person name="Reiman D."/>
        </authorList>
    </citation>
    <scope>NUCLEOTIDE SEQUENCE [LARGE SCALE GENOMIC DNA]</scope>
    <source>
        <strain evidence="7 8">3B1D</strain>
    </source>
</reference>
<comment type="caution">
    <text evidence="7">The sequence shown here is derived from an EMBL/GenBank/DDBJ whole genome shotgun (WGS) entry which is preliminary data.</text>
</comment>